<keyword evidence="1" id="KW-0812">Transmembrane</keyword>
<evidence type="ECO:0000313" key="2">
    <source>
        <dbReference type="EMBL" id="GAG27932.1"/>
    </source>
</evidence>
<feature type="non-terminal residue" evidence="2">
    <location>
        <position position="81"/>
    </location>
</feature>
<organism evidence="2">
    <name type="scientific">marine sediment metagenome</name>
    <dbReference type="NCBI Taxonomy" id="412755"/>
    <lineage>
        <taxon>unclassified sequences</taxon>
        <taxon>metagenomes</taxon>
        <taxon>ecological metagenomes</taxon>
    </lineage>
</organism>
<evidence type="ECO:0000256" key="1">
    <source>
        <dbReference type="SAM" id="Phobius"/>
    </source>
</evidence>
<dbReference type="AlphaFoldDB" id="X0WXK2"/>
<dbReference type="EMBL" id="BARS01031110">
    <property type="protein sequence ID" value="GAG27932.1"/>
    <property type="molecule type" value="Genomic_DNA"/>
</dbReference>
<sequence length="81" mass="8256">MHGKIAKSLLMVVAGLALCAVGLATAAPELRTAQLPLRSLVLVGGLAALVVGVWLCWGGLARHVRPPEVANRIVGLLGVGL</sequence>
<accession>X0WXK2</accession>
<name>X0WXK2_9ZZZZ</name>
<feature type="transmembrane region" description="Helical" evidence="1">
    <location>
        <begin position="36"/>
        <end position="57"/>
    </location>
</feature>
<reference evidence="2" key="1">
    <citation type="journal article" date="2014" name="Front. Microbiol.">
        <title>High frequency of phylogenetically diverse reductive dehalogenase-homologous genes in deep subseafloor sedimentary metagenomes.</title>
        <authorList>
            <person name="Kawai M."/>
            <person name="Futagami T."/>
            <person name="Toyoda A."/>
            <person name="Takaki Y."/>
            <person name="Nishi S."/>
            <person name="Hori S."/>
            <person name="Arai W."/>
            <person name="Tsubouchi T."/>
            <person name="Morono Y."/>
            <person name="Uchiyama I."/>
            <person name="Ito T."/>
            <person name="Fujiyama A."/>
            <person name="Inagaki F."/>
            <person name="Takami H."/>
        </authorList>
    </citation>
    <scope>NUCLEOTIDE SEQUENCE</scope>
    <source>
        <strain evidence="2">Expedition CK06-06</strain>
    </source>
</reference>
<keyword evidence="1" id="KW-0472">Membrane</keyword>
<gene>
    <name evidence="2" type="ORF">S01H1_48442</name>
</gene>
<proteinExistence type="predicted"/>
<protein>
    <submittedName>
        <fullName evidence="2">Uncharacterized protein</fullName>
    </submittedName>
</protein>
<comment type="caution">
    <text evidence="2">The sequence shown here is derived from an EMBL/GenBank/DDBJ whole genome shotgun (WGS) entry which is preliminary data.</text>
</comment>
<keyword evidence="1" id="KW-1133">Transmembrane helix</keyword>